<dbReference type="EMBL" id="GAKP01010985">
    <property type="protein sequence ID" value="JAC47967.1"/>
    <property type="molecule type" value="Transcribed_RNA"/>
</dbReference>
<proteinExistence type="predicted"/>
<evidence type="ECO:0000313" key="4">
    <source>
        <dbReference type="Proteomes" id="UP001652620"/>
    </source>
</evidence>
<dbReference type="Proteomes" id="UP001652620">
    <property type="component" value="Chromosome 4"/>
</dbReference>
<evidence type="ECO:0000313" key="5">
    <source>
        <dbReference type="RefSeq" id="XP_049310075.1"/>
    </source>
</evidence>
<dbReference type="RefSeq" id="XP_011199125.2">
    <property type="nucleotide sequence ID" value="XM_011200823.4"/>
</dbReference>
<dbReference type="OrthoDB" id="2121326at2759"/>
<evidence type="ECO:0000256" key="1">
    <source>
        <dbReference type="ARBA" id="ARBA00023157"/>
    </source>
</evidence>
<dbReference type="SMR" id="A0A034W0U0"/>
<dbReference type="PRINTS" id="PR00421">
    <property type="entry name" value="THIOREDOXIN"/>
</dbReference>
<evidence type="ECO:0000313" key="3">
    <source>
        <dbReference type="EMBL" id="JAC47967.1"/>
    </source>
</evidence>
<gene>
    <name evidence="3" type="primary">THIOT</name>
    <name evidence="5" type="synonym">LOC125775254</name>
</gene>
<reference evidence="5" key="2">
    <citation type="submission" date="2025-05" db="UniProtKB">
        <authorList>
            <consortium name="RefSeq"/>
        </authorList>
    </citation>
    <scope>IDENTIFICATION</scope>
    <source>
        <tissue evidence="5">Adult</tissue>
    </source>
</reference>
<dbReference type="AlphaFoldDB" id="A0A034W0U0"/>
<dbReference type="RefSeq" id="XP_049310075.1">
    <property type="nucleotide sequence ID" value="XM_049454118.1"/>
</dbReference>
<sequence>MVYIVQNKEDLDKKLEEAVGSGQLVVIDFFANWCGPCKIISPKLEELATQYAEKAIVLKVNVDDCEDIALEYNVTSMPTFVFIKDNHVIDVFVGGNSEKLVKNMEKYVGEPIPVENMPEIVEAEQIIEEETVLD</sequence>
<dbReference type="NCBIfam" id="TIGR01068">
    <property type="entry name" value="thioredoxin"/>
    <property type="match status" value="1"/>
</dbReference>
<feature type="domain" description="Thioredoxin" evidence="2">
    <location>
        <begin position="1"/>
        <end position="126"/>
    </location>
</feature>
<dbReference type="GO" id="GO:0015035">
    <property type="term" value="F:protein-disulfide reductase activity"/>
    <property type="evidence" value="ECO:0007669"/>
    <property type="project" value="InterPro"/>
</dbReference>
<dbReference type="OMA" id="VIDFCAN"/>
<dbReference type="Gene3D" id="3.40.30.10">
    <property type="entry name" value="Glutaredoxin"/>
    <property type="match status" value="1"/>
</dbReference>
<keyword evidence="1" id="KW-1015">Disulfide bond</keyword>
<protein>
    <submittedName>
        <fullName evidence="5">Thioredoxin-2-like</fullName>
    </submittedName>
    <submittedName>
        <fullName evidence="3">Thioredoxin-T</fullName>
    </submittedName>
</protein>
<dbReference type="EMBL" id="GAKP01010981">
    <property type="protein sequence ID" value="JAC47971.1"/>
    <property type="molecule type" value="Transcribed_RNA"/>
</dbReference>
<dbReference type="KEGG" id="bdr:105223180"/>
<dbReference type="InterPro" id="IPR017937">
    <property type="entry name" value="Thioredoxin_CS"/>
</dbReference>
<dbReference type="PANTHER" id="PTHR46115">
    <property type="entry name" value="THIOREDOXIN-LIKE PROTEIN 1"/>
    <property type="match status" value="1"/>
</dbReference>
<organism evidence="3">
    <name type="scientific">Bactrocera dorsalis</name>
    <name type="common">Oriental fruit fly</name>
    <name type="synonym">Dacus dorsalis</name>
    <dbReference type="NCBI Taxonomy" id="27457"/>
    <lineage>
        <taxon>Eukaryota</taxon>
        <taxon>Metazoa</taxon>
        <taxon>Ecdysozoa</taxon>
        <taxon>Arthropoda</taxon>
        <taxon>Hexapoda</taxon>
        <taxon>Insecta</taxon>
        <taxon>Pterygota</taxon>
        <taxon>Neoptera</taxon>
        <taxon>Endopterygota</taxon>
        <taxon>Diptera</taxon>
        <taxon>Brachycera</taxon>
        <taxon>Muscomorpha</taxon>
        <taxon>Tephritoidea</taxon>
        <taxon>Tephritidae</taxon>
        <taxon>Bactrocera</taxon>
        <taxon>Bactrocera</taxon>
    </lineage>
</organism>
<name>A0A034W0U0_BACDO</name>
<evidence type="ECO:0000259" key="2">
    <source>
        <dbReference type="PROSITE" id="PS51352"/>
    </source>
</evidence>
<dbReference type="CDD" id="cd02947">
    <property type="entry name" value="TRX_family"/>
    <property type="match status" value="1"/>
</dbReference>
<dbReference type="InterPro" id="IPR036249">
    <property type="entry name" value="Thioredoxin-like_sf"/>
</dbReference>
<dbReference type="PROSITE" id="PS51352">
    <property type="entry name" value="THIOREDOXIN_2"/>
    <property type="match status" value="1"/>
</dbReference>
<dbReference type="InterPro" id="IPR005746">
    <property type="entry name" value="Thioredoxin"/>
</dbReference>
<dbReference type="SUPFAM" id="SSF52833">
    <property type="entry name" value="Thioredoxin-like"/>
    <property type="match status" value="1"/>
</dbReference>
<dbReference type="FunFam" id="3.40.30.10:FF:000245">
    <property type="entry name" value="Thioredoxin"/>
    <property type="match status" value="1"/>
</dbReference>
<keyword evidence="4" id="KW-1185">Reference proteome</keyword>
<dbReference type="InterPro" id="IPR013766">
    <property type="entry name" value="Thioredoxin_domain"/>
</dbReference>
<accession>A0A034W0U0</accession>
<reference evidence="3" key="1">
    <citation type="journal article" date="2014" name="BMC Genomics">
        <title>Characterizing the developmental transcriptome of the oriental fruit fly, Bactrocera dorsalis (Diptera: Tephritidae) through comparative genomic analysis with Drosophila melanogaster utilizing modENCODE datasets.</title>
        <authorList>
            <person name="Geib S.M."/>
            <person name="Calla B."/>
            <person name="Hall B."/>
            <person name="Hou S."/>
            <person name="Manoukis N.C."/>
        </authorList>
    </citation>
    <scope>NUCLEOTIDE SEQUENCE</scope>
    <source>
        <strain evidence="3">Punador</strain>
    </source>
</reference>
<dbReference type="Pfam" id="PF00085">
    <property type="entry name" value="Thioredoxin"/>
    <property type="match status" value="1"/>
</dbReference>
<dbReference type="PROSITE" id="PS00194">
    <property type="entry name" value="THIOREDOXIN_1"/>
    <property type="match status" value="1"/>
</dbReference>